<dbReference type="KEGG" id="ngr:NAEGRDRAFT_64674"/>
<feature type="compositionally biased region" description="Polar residues" evidence="1">
    <location>
        <begin position="112"/>
        <end position="121"/>
    </location>
</feature>
<dbReference type="Proteomes" id="UP000006671">
    <property type="component" value="Unassembled WGS sequence"/>
</dbReference>
<dbReference type="EMBL" id="GG738855">
    <property type="protein sequence ID" value="EFC47200.1"/>
    <property type="molecule type" value="Genomic_DNA"/>
</dbReference>
<keyword evidence="3" id="KW-1185">Reference proteome</keyword>
<evidence type="ECO:0000313" key="2">
    <source>
        <dbReference type="EMBL" id="EFC47200.1"/>
    </source>
</evidence>
<feature type="region of interest" description="Disordered" evidence="1">
    <location>
        <begin position="112"/>
        <end position="374"/>
    </location>
</feature>
<dbReference type="AlphaFoldDB" id="D2V754"/>
<feature type="compositionally biased region" description="Basic and acidic residues" evidence="1">
    <location>
        <begin position="571"/>
        <end position="589"/>
    </location>
</feature>
<dbReference type="VEuPathDB" id="AmoebaDB:NAEGRDRAFT_64674"/>
<feature type="region of interest" description="Disordered" evidence="1">
    <location>
        <begin position="754"/>
        <end position="824"/>
    </location>
</feature>
<dbReference type="OMA" id="TIFSMNT"/>
<protein>
    <submittedName>
        <fullName evidence="2">Predicted protein</fullName>
    </submittedName>
</protein>
<feature type="compositionally biased region" description="Polar residues" evidence="1">
    <location>
        <begin position="754"/>
        <end position="769"/>
    </location>
</feature>
<sequence>MSSIWRNSMGSNSGGNTSSKSTKNQSSSSNNIQSSAIPGSSTVSNANPSQQASTKKTTGNTTTKKKKTKKNDDNTSVNTGSTFFATSFIPMHSASLLKGITPIMPGPKTVNQGFLTMSSAPSLPPFPTAKPSQSPSTTATTPVTPPTTTTIPKAATAYDSEEDLPSYSSNSSDQSDSSSDDSSNSESSDSYSSASDSELKKKKKSKTKKSTSAKKKDDKKEKKKSKKKEKRENKETTQSKTQTVKTVEEEKKVVSDAKKDQAIMPPPKPVVQSEQPSITTSSSTNTTTTSSTPVATDSSTNSSANTPSSTEPPVRTKRKYTRRKDKEAAASTAATTTKDTETQGKKKRKKREVNTSEPVVSDIISPKKKQAKSKTQIVEQPTDQNLDLTIYATEDDDKLFFMDRNERSIKKKLDDNDLFYGKNYNHEILRDELVGIPWCFVKESEVNGAEKSNSIQCTTYLDAVNQENQFILHSSAHEVEDVEMKNTKEQVYEPVSIQGMNALIPIELIQNPDLFKTIFSMNTWNNVLKEEHRMFLKQFLPPLLTSKSNESSHQHNETIEENIPKPTTTVEEVKEEQLTSREAEEKEWQELMNGSGMRHKKNLSTSSLSQSSKQNDSTCNSKKSTDSPLLVKTLTQLFNKTPFLFNHENDLSKFVKRVRNGRYHPTVQLEKQQMKYLLSINLRMEYHLYIECELLARRRLSALQKINTLKLALPPCMTKPNQATLTAIEKRKQQLFEKNSKIALPQVQNSMFMEQQQTQMEPPTSTTPSQKKEEVEKSKVTATTTAPVVKERKKPGPKPKKKKDPSTDAAAQFEFVNFKSKASK</sequence>
<feature type="compositionally biased region" description="Basic and acidic residues" evidence="1">
    <location>
        <begin position="770"/>
        <end position="779"/>
    </location>
</feature>
<feature type="compositionally biased region" description="Low complexity" evidence="1">
    <location>
        <begin position="7"/>
        <end position="35"/>
    </location>
</feature>
<feature type="compositionally biased region" description="Low complexity" evidence="1">
    <location>
        <begin position="129"/>
        <end position="157"/>
    </location>
</feature>
<dbReference type="OrthoDB" id="70874at2759"/>
<dbReference type="InParanoid" id="D2V754"/>
<feature type="region of interest" description="Disordered" evidence="1">
    <location>
        <begin position="546"/>
        <end position="625"/>
    </location>
</feature>
<feature type="compositionally biased region" description="Low complexity" evidence="1">
    <location>
        <begin position="277"/>
        <end position="309"/>
    </location>
</feature>
<feature type="compositionally biased region" description="Basic residues" evidence="1">
    <location>
        <begin position="200"/>
        <end position="213"/>
    </location>
</feature>
<evidence type="ECO:0000256" key="1">
    <source>
        <dbReference type="SAM" id="MobiDB-lite"/>
    </source>
</evidence>
<evidence type="ECO:0000313" key="3">
    <source>
        <dbReference type="Proteomes" id="UP000006671"/>
    </source>
</evidence>
<feature type="compositionally biased region" description="Basic and acidic residues" evidence="1">
    <location>
        <begin position="246"/>
        <end position="261"/>
    </location>
</feature>
<reference evidence="2 3" key="1">
    <citation type="journal article" date="2010" name="Cell">
        <title>The genome of Naegleria gruberi illuminates early eukaryotic versatility.</title>
        <authorList>
            <person name="Fritz-Laylin L.K."/>
            <person name="Prochnik S.E."/>
            <person name="Ginger M.L."/>
            <person name="Dacks J.B."/>
            <person name="Carpenter M.L."/>
            <person name="Field M.C."/>
            <person name="Kuo A."/>
            <person name="Paredez A."/>
            <person name="Chapman J."/>
            <person name="Pham J."/>
            <person name="Shu S."/>
            <person name="Neupane R."/>
            <person name="Cipriano M."/>
            <person name="Mancuso J."/>
            <person name="Tu H."/>
            <person name="Salamov A."/>
            <person name="Lindquist E."/>
            <person name="Shapiro H."/>
            <person name="Lucas S."/>
            <person name="Grigoriev I.V."/>
            <person name="Cande W.Z."/>
            <person name="Fulton C."/>
            <person name="Rokhsar D.S."/>
            <person name="Dawson S.C."/>
        </authorList>
    </citation>
    <scope>NUCLEOTIDE SEQUENCE [LARGE SCALE GENOMIC DNA]</scope>
    <source>
        <strain evidence="2 3">NEG-M</strain>
    </source>
</reference>
<organism evidence="3">
    <name type="scientific">Naegleria gruberi</name>
    <name type="common">Amoeba</name>
    <dbReference type="NCBI Taxonomy" id="5762"/>
    <lineage>
        <taxon>Eukaryota</taxon>
        <taxon>Discoba</taxon>
        <taxon>Heterolobosea</taxon>
        <taxon>Tetramitia</taxon>
        <taxon>Eutetramitia</taxon>
        <taxon>Vahlkampfiidae</taxon>
        <taxon>Naegleria</taxon>
    </lineage>
</organism>
<feature type="compositionally biased region" description="Low complexity" evidence="1">
    <location>
        <begin position="603"/>
        <end position="618"/>
    </location>
</feature>
<proteinExistence type="predicted"/>
<name>D2V754_NAEGR</name>
<feature type="compositionally biased region" description="Low complexity" evidence="1">
    <location>
        <begin position="165"/>
        <end position="196"/>
    </location>
</feature>
<dbReference type="RefSeq" id="XP_002679944.1">
    <property type="nucleotide sequence ID" value="XM_002679898.1"/>
</dbReference>
<feature type="region of interest" description="Disordered" evidence="1">
    <location>
        <begin position="1"/>
        <end position="79"/>
    </location>
</feature>
<gene>
    <name evidence="2" type="ORF">NAEGRDRAFT_64674</name>
</gene>
<feature type="compositionally biased region" description="Polar residues" evidence="1">
    <location>
        <begin position="36"/>
        <end position="53"/>
    </location>
</feature>
<feature type="compositionally biased region" description="Basic residues" evidence="1">
    <location>
        <begin position="791"/>
        <end position="803"/>
    </location>
</feature>
<dbReference type="GeneID" id="8860428"/>
<accession>D2V754</accession>